<organism evidence="1 2">
    <name type="scientific">Sphingomonas insulae</name>
    <dbReference type="NCBI Taxonomy" id="424800"/>
    <lineage>
        <taxon>Bacteria</taxon>
        <taxon>Pseudomonadati</taxon>
        <taxon>Pseudomonadota</taxon>
        <taxon>Alphaproteobacteria</taxon>
        <taxon>Sphingomonadales</taxon>
        <taxon>Sphingomonadaceae</taxon>
        <taxon>Sphingomonas</taxon>
    </lineage>
</organism>
<comment type="caution">
    <text evidence="1">The sequence shown here is derived from an EMBL/GenBank/DDBJ whole genome shotgun (WGS) entry which is preliminary data.</text>
</comment>
<reference evidence="1 2" key="1">
    <citation type="journal article" date="2019" name="Int. J. Syst. Evol. Microbiol.">
        <title>The Global Catalogue of Microorganisms (GCM) 10K type strain sequencing project: providing services to taxonomists for standard genome sequencing and annotation.</title>
        <authorList>
            <consortium name="The Broad Institute Genomics Platform"/>
            <consortium name="The Broad Institute Genome Sequencing Center for Infectious Disease"/>
            <person name="Wu L."/>
            <person name="Ma J."/>
        </authorList>
    </citation>
    <scope>NUCLEOTIDE SEQUENCE [LARGE SCALE GENOMIC DNA]</scope>
    <source>
        <strain evidence="1 2">JCM 14603</strain>
    </source>
</reference>
<sequence length="94" mass="10050">MRVIRVSNGSAPGLRFCTSTRAVAPLPRVVISTTIGDTRIAQAPLIATIAAVASVGARIAGRRTRAAKDWQRKAIIREYPPRETSACTARPVIP</sequence>
<keyword evidence="2" id="KW-1185">Reference proteome</keyword>
<protein>
    <submittedName>
        <fullName evidence="1">Uncharacterized protein</fullName>
    </submittedName>
</protein>
<accession>A0ABN1HNM6</accession>
<dbReference type="Proteomes" id="UP001500238">
    <property type="component" value="Unassembled WGS sequence"/>
</dbReference>
<evidence type="ECO:0000313" key="1">
    <source>
        <dbReference type="EMBL" id="GAA0660641.1"/>
    </source>
</evidence>
<name>A0ABN1HNM6_9SPHN</name>
<evidence type="ECO:0000313" key="2">
    <source>
        <dbReference type="Proteomes" id="UP001500238"/>
    </source>
</evidence>
<gene>
    <name evidence="1" type="ORF">GCM10009102_06590</name>
</gene>
<proteinExistence type="predicted"/>
<dbReference type="EMBL" id="BAAAES010000004">
    <property type="protein sequence ID" value="GAA0660641.1"/>
    <property type="molecule type" value="Genomic_DNA"/>
</dbReference>